<dbReference type="InterPro" id="IPR027408">
    <property type="entry name" value="PNPase/RNase_PH_dom_sf"/>
</dbReference>
<sequence>MQSEKKFITDGIKQNCRCDGRGILSSRRIKIEKGVCTLSPGSAQLNIELSSPHIICGCKLEIGVPEVEDEGIVNLSIELAGKSLMTDKERMAEVKSLIEMLMLNYFNKKQLCIIPGRKCWKLFIDVEILDKDASNLIEHISLTITSALEDVKVLATEGIVNKNTKEEYIEILDGTVRINIDELPIITTVAQINTSSVLDLTAEEEGCADSLLHFSIDKNGTIKGIIKENPGRLAVDQVLSAANIAKEVAAHIFSDLGTGSIKYKLS</sequence>
<dbReference type="InterPro" id="IPR020568">
    <property type="entry name" value="Ribosomal_Su5_D2-typ_SF"/>
</dbReference>
<keyword evidence="4" id="KW-0963">Cytoplasm</keyword>
<comment type="subcellular location">
    <subcellularLocation>
        <location evidence="1">Cytoplasm</location>
    </subcellularLocation>
    <subcellularLocation>
        <location evidence="2">Nucleus</location>
        <location evidence="2">Nucleolus</location>
    </subcellularLocation>
</comment>
<dbReference type="GO" id="GO:0000467">
    <property type="term" value="P:exonucleolytic trimming to generate mature 3'-end of 5.8S rRNA from tricistronic rRNA transcript (SSU-rRNA, 5.8S rRNA, LSU-rRNA)"/>
    <property type="evidence" value="ECO:0007669"/>
    <property type="project" value="TreeGrafter"/>
</dbReference>
<evidence type="ECO:0000256" key="1">
    <source>
        <dbReference type="ARBA" id="ARBA00004496"/>
    </source>
</evidence>
<dbReference type="Gene3D" id="3.30.230.70">
    <property type="entry name" value="GHMP Kinase, N-terminal domain"/>
    <property type="match status" value="1"/>
</dbReference>
<dbReference type="GO" id="GO:0071038">
    <property type="term" value="P:TRAMP-dependent tRNA surveillance pathway"/>
    <property type="evidence" value="ECO:0007669"/>
    <property type="project" value="TreeGrafter"/>
</dbReference>
<dbReference type="GO" id="GO:0016075">
    <property type="term" value="P:rRNA catabolic process"/>
    <property type="evidence" value="ECO:0007669"/>
    <property type="project" value="TreeGrafter"/>
</dbReference>
<dbReference type="GO" id="GO:0000177">
    <property type="term" value="C:cytoplasmic exosome (RNase complex)"/>
    <property type="evidence" value="ECO:0007669"/>
    <property type="project" value="TreeGrafter"/>
</dbReference>
<comment type="caution">
    <text evidence="9">The sequence shown here is derived from an EMBL/GenBank/DDBJ whole genome shotgun (WGS) entry which is preliminary data.</text>
</comment>
<dbReference type="GO" id="GO:0000176">
    <property type="term" value="C:nuclear exosome (RNase complex)"/>
    <property type="evidence" value="ECO:0007669"/>
    <property type="project" value="TreeGrafter"/>
</dbReference>
<keyword evidence="5" id="KW-0271">Exosome</keyword>
<dbReference type="AlphaFoldDB" id="A0AAU9JGK5"/>
<keyword evidence="10" id="KW-1185">Reference proteome</keyword>
<evidence type="ECO:0000313" key="9">
    <source>
        <dbReference type="EMBL" id="CAG9320819.1"/>
    </source>
</evidence>
<dbReference type="InterPro" id="IPR015847">
    <property type="entry name" value="ExoRNase_PH_dom2"/>
</dbReference>
<dbReference type="PANTHER" id="PTHR11097">
    <property type="entry name" value="EXOSOME COMPLEX EXONUCLEASE RIBOSOMAL RNA PROCESSING PROTEIN"/>
    <property type="match status" value="1"/>
</dbReference>
<dbReference type="SUPFAM" id="SSF54211">
    <property type="entry name" value="Ribosomal protein S5 domain 2-like"/>
    <property type="match status" value="1"/>
</dbReference>
<evidence type="ECO:0000259" key="8">
    <source>
        <dbReference type="Pfam" id="PF03725"/>
    </source>
</evidence>
<dbReference type="GO" id="GO:0071035">
    <property type="term" value="P:nuclear polyadenylation-dependent rRNA catabolic process"/>
    <property type="evidence" value="ECO:0007669"/>
    <property type="project" value="TreeGrafter"/>
</dbReference>
<dbReference type="InterPro" id="IPR050590">
    <property type="entry name" value="Exosome_comp_Rrp42_subfam"/>
</dbReference>
<dbReference type="Pfam" id="PF03725">
    <property type="entry name" value="RNase_PH_C"/>
    <property type="match status" value="1"/>
</dbReference>
<dbReference type="GO" id="GO:0005730">
    <property type="term" value="C:nucleolus"/>
    <property type="evidence" value="ECO:0007669"/>
    <property type="project" value="UniProtKB-SubCell"/>
</dbReference>
<dbReference type="InterPro" id="IPR036345">
    <property type="entry name" value="ExoRNase_PH_dom2_sf"/>
</dbReference>
<accession>A0AAU9JGK5</accession>
<dbReference type="GO" id="GO:0035925">
    <property type="term" value="F:mRNA 3'-UTR AU-rich region binding"/>
    <property type="evidence" value="ECO:0007669"/>
    <property type="project" value="TreeGrafter"/>
</dbReference>
<dbReference type="GO" id="GO:0034475">
    <property type="term" value="P:U4 snRNA 3'-end processing"/>
    <property type="evidence" value="ECO:0007669"/>
    <property type="project" value="TreeGrafter"/>
</dbReference>
<gene>
    <name evidence="9" type="ORF">BSTOLATCC_MIC27398</name>
</gene>
<feature type="domain" description="Exoribonuclease phosphorolytic" evidence="7">
    <location>
        <begin position="26"/>
        <end position="153"/>
    </location>
</feature>
<evidence type="ECO:0000256" key="5">
    <source>
        <dbReference type="ARBA" id="ARBA00022835"/>
    </source>
</evidence>
<comment type="similarity">
    <text evidence="3">Belongs to the RNase PH family.</text>
</comment>
<dbReference type="GO" id="GO:0034476">
    <property type="term" value="P:U5 snRNA 3'-end processing"/>
    <property type="evidence" value="ECO:0007669"/>
    <property type="project" value="TreeGrafter"/>
</dbReference>
<dbReference type="InterPro" id="IPR001247">
    <property type="entry name" value="ExoRNase_PH_dom1"/>
</dbReference>
<evidence type="ECO:0000313" key="10">
    <source>
        <dbReference type="Proteomes" id="UP001162131"/>
    </source>
</evidence>
<organism evidence="9 10">
    <name type="scientific">Blepharisma stoltei</name>
    <dbReference type="NCBI Taxonomy" id="1481888"/>
    <lineage>
        <taxon>Eukaryota</taxon>
        <taxon>Sar</taxon>
        <taxon>Alveolata</taxon>
        <taxon>Ciliophora</taxon>
        <taxon>Postciliodesmatophora</taxon>
        <taxon>Heterotrichea</taxon>
        <taxon>Heterotrichida</taxon>
        <taxon>Blepharismidae</taxon>
        <taxon>Blepharisma</taxon>
    </lineage>
</organism>
<dbReference type="SUPFAM" id="SSF55666">
    <property type="entry name" value="Ribonuclease PH domain 2-like"/>
    <property type="match status" value="1"/>
</dbReference>
<dbReference type="Pfam" id="PF01138">
    <property type="entry name" value="RNase_PH"/>
    <property type="match status" value="1"/>
</dbReference>
<evidence type="ECO:0000256" key="6">
    <source>
        <dbReference type="ARBA" id="ARBA00042523"/>
    </source>
</evidence>
<evidence type="ECO:0000256" key="4">
    <source>
        <dbReference type="ARBA" id="ARBA00022490"/>
    </source>
</evidence>
<protein>
    <recommendedName>
        <fullName evidence="6">Ribosomal RNA-processing protein 42</fullName>
    </recommendedName>
</protein>
<evidence type="ECO:0000256" key="2">
    <source>
        <dbReference type="ARBA" id="ARBA00004604"/>
    </source>
</evidence>
<evidence type="ECO:0000256" key="3">
    <source>
        <dbReference type="ARBA" id="ARBA00006678"/>
    </source>
</evidence>
<dbReference type="GO" id="GO:0034473">
    <property type="term" value="P:U1 snRNA 3'-end processing"/>
    <property type="evidence" value="ECO:0007669"/>
    <property type="project" value="TreeGrafter"/>
</dbReference>
<evidence type="ECO:0000259" key="7">
    <source>
        <dbReference type="Pfam" id="PF01138"/>
    </source>
</evidence>
<dbReference type="GO" id="GO:0071028">
    <property type="term" value="P:nuclear mRNA surveillance"/>
    <property type="evidence" value="ECO:0007669"/>
    <property type="project" value="TreeGrafter"/>
</dbReference>
<dbReference type="PANTHER" id="PTHR11097:SF8">
    <property type="entry name" value="EXOSOME COMPLEX COMPONENT RRP42"/>
    <property type="match status" value="1"/>
</dbReference>
<reference evidence="9" key="1">
    <citation type="submission" date="2021-09" db="EMBL/GenBank/DDBJ databases">
        <authorList>
            <consortium name="AG Swart"/>
            <person name="Singh M."/>
            <person name="Singh A."/>
            <person name="Seah K."/>
            <person name="Emmerich C."/>
        </authorList>
    </citation>
    <scope>NUCLEOTIDE SEQUENCE</scope>
    <source>
        <strain evidence="9">ATCC30299</strain>
    </source>
</reference>
<proteinExistence type="inferred from homology"/>
<feature type="domain" description="Exoribonuclease phosphorolytic" evidence="8">
    <location>
        <begin position="183"/>
        <end position="247"/>
    </location>
</feature>
<dbReference type="EMBL" id="CAJZBQ010000027">
    <property type="protein sequence ID" value="CAG9320819.1"/>
    <property type="molecule type" value="Genomic_DNA"/>
</dbReference>
<dbReference type="Proteomes" id="UP001162131">
    <property type="component" value="Unassembled WGS sequence"/>
</dbReference>
<name>A0AAU9JGK5_9CILI</name>